<accession>A0ABQ2W2B0</accession>
<reference evidence="3" key="1">
    <citation type="journal article" date="2019" name="Int. J. Syst. Evol. Microbiol.">
        <title>The Global Catalogue of Microorganisms (GCM) 10K type strain sequencing project: providing services to taxonomists for standard genome sequencing and annotation.</title>
        <authorList>
            <consortium name="The Broad Institute Genomics Platform"/>
            <consortium name="The Broad Institute Genome Sequencing Center for Infectious Disease"/>
            <person name="Wu L."/>
            <person name="Ma J."/>
        </authorList>
    </citation>
    <scope>NUCLEOTIDE SEQUENCE [LARGE SCALE GENOMIC DNA]</scope>
    <source>
        <strain evidence="3">JCM 4376</strain>
    </source>
</reference>
<dbReference type="Proteomes" id="UP000660675">
    <property type="component" value="Unassembled WGS sequence"/>
</dbReference>
<protein>
    <submittedName>
        <fullName evidence="2">Uncharacterized protein</fullName>
    </submittedName>
</protein>
<proteinExistence type="predicted"/>
<evidence type="ECO:0000256" key="1">
    <source>
        <dbReference type="SAM" id="SignalP"/>
    </source>
</evidence>
<comment type="caution">
    <text evidence="2">The sequence shown here is derived from an EMBL/GenBank/DDBJ whole genome shotgun (WGS) entry which is preliminary data.</text>
</comment>
<feature type="signal peptide" evidence="1">
    <location>
        <begin position="1"/>
        <end position="29"/>
    </location>
</feature>
<keyword evidence="1" id="KW-0732">Signal</keyword>
<evidence type="ECO:0000313" key="3">
    <source>
        <dbReference type="Proteomes" id="UP000660675"/>
    </source>
</evidence>
<sequence>MSTFTKRNVAAVSGIASALVIAMAPQALANWQSSIGSAATGFESQRWDDESYSEVRFKDCTQQNAIGKFTKVALWEDNAFTPDNNHGTKTFTNCFNGDDSVSAGEWTGLPTDNYYFRLQDTDGGLLWVRVVAVDTTQAD</sequence>
<feature type="chain" id="PRO_5045160150" evidence="1">
    <location>
        <begin position="30"/>
        <end position="139"/>
    </location>
</feature>
<dbReference type="EMBL" id="BMTF01000015">
    <property type="protein sequence ID" value="GGV89890.1"/>
    <property type="molecule type" value="Genomic_DNA"/>
</dbReference>
<name>A0ABQ2W2B0_9ACTN</name>
<organism evidence="2 3">
    <name type="scientific">Streptomyces gelaticus</name>
    <dbReference type="NCBI Taxonomy" id="285446"/>
    <lineage>
        <taxon>Bacteria</taxon>
        <taxon>Bacillati</taxon>
        <taxon>Actinomycetota</taxon>
        <taxon>Actinomycetes</taxon>
        <taxon>Kitasatosporales</taxon>
        <taxon>Streptomycetaceae</taxon>
        <taxon>Streptomyces</taxon>
    </lineage>
</organism>
<keyword evidence="3" id="KW-1185">Reference proteome</keyword>
<gene>
    <name evidence="2" type="ORF">GCM10015535_44810</name>
</gene>
<evidence type="ECO:0000313" key="2">
    <source>
        <dbReference type="EMBL" id="GGV89890.1"/>
    </source>
</evidence>